<dbReference type="PANTHER" id="PTHR43646:SF2">
    <property type="entry name" value="GLYCOSYLTRANSFERASE 2-LIKE DOMAIN-CONTAINING PROTEIN"/>
    <property type="match status" value="1"/>
</dbReference>
<reference evidence="7 8" key="1">
    <citation type="submission" date="2019-06" db="EMBL/GenBank/DDBJ databases">
        <title>New taxonomy in bacterial strain CC-CFT640, isolated from vineyard.</title>
        <authorList>
            <person name="Lin S.-Y."/>
            <person name="Tsai C.-F."/>
            <person name="Young C.-C."/>
        </authorList>
    </citation>
    <scope>NUCLEOTIDE SEQUENCE [LARGE SCALE GENOMIC DNA]</scope>
    <source>
        <strain evidence="7 8">CC-CFT640</strain>
    </source>
</reference>
<evidence type="ECO:0000256" key="5">
    <source>
        <dbReference type="ARBA" id="ARBA00023136"/>
    </source>
</evidence>
<dbReference type="GO" id="GO:0016757">
    <property type="term" value="F:glycosyltransferase activity"/>
    <property type="evidence" value="ECO:0007669"/>
    <property type="project" value="UniProtKB-KW"/>
</dbReference>
<dbReference type="InterPro" id="IPR001173">
    <property type="entry name" value="Glyco_trans_2-like"/>
</dbReference>
<keyword evidence="4 7" id="KW-0808">Transferase</keyword>
<evidence type="ECO:0000256" key="4">
    <source>
        <dbReference type="ARBA" id="ARBA00022679"/>
    </source>
</evidence>
<evidence type="ECO:0000259" key="6">
    <source>
        <dbReference type="Pfam" id="PF00535"/>
    </source>
</evidence>
<dbReference type="OrthoDB" id="5291101at2"/>
<keyword evidence="3" id="KW-0328">Glycosyltransferase</keyword>
<feature type="domain" description="Glycosyltransferase 2-like" evidence="6">
    <location>
        <begin position="3"/>
        <end position="102"/>
    </location>
</feature>
<dbReference type="Proteomes" id="UP000321638">
    <property type="component" value="Unassembled WGS sequence"/>
</dbReference>
<name>A0A5C8PJV8_9HYPH</name>
<dbReference type="Gene3D" id="3.90.550.10">
    <property type="entry name" value="Spore Coat Polysaccharide Biosynthesis Protein SpsA, Chain A"/>
    <property type="match status" value="1"/>
</dbReference>
<dbReference type="PANTHER" id="PTHR43646">
    <property type="entry name" value="GLYCOSYLTRANSFERASE"/>
    <property type="match status" value="1"/>
</dbReference>
<comment type="subcellular location">
    <subcellularLocation>
        <location evidence="1">Cell membrane</location>
    </subcellularLocation>
</comment>
<dbReference type="RefSeq" id="WP_147848730.1">
    <property type="nucleotide sequence ID" value="NZ_VDUZ01000023.1"/>
</dbReference>
<dbReference type="SUPFAM" id="SSF53448">
    <property type="entry name" value="Nucleotide-diphospho-sugar transferases"/>
    <property type="match status" value="1"/>
</dbReference>
<dbReference type="AlphaFoldDB" id="A0A5C8PJV8"/>
<organism evidence="7 8">
    <name type="scientific">Vineibacter terrae</name>
    <dbReference type="NCBI Taxonomy" id="2586908"/>
    <lineage>
        <taxon>Bacteria</taxon>
        <taxon>Pseudomonadati</taxon>
        <taxon>Pseudomonadota</taxon>
        <taxon>Alphaproteobacteria</taxon>
        <taxon>Hyphomicrobiales</taxon>
        <taxon>Vineibacter</taxon>
    </lineage>
</organism>
<dbReference type="InterPro" id="IPR026461">
    <property type="entry name" value="Trfase_2_rSAM/seldom_assoc"/>
</dbReference>
<proteinExistence type="predicted"/>
<keyword evidence="5" id="KW-0472">Membrane</keyword>
<dbReference type="EMBL" id="VDUZ01000023">
    <property type="protein sequence ID" value="TXL73686.1"/>
    <property type="molecule type" value="Genomic_DNA"/>
</dbReference>
<dbReference type="InterPro" id="IPR029044">
    <property type="entry name" value="Nucleotide-diphossugar_trans"/>
</dbReference>
<keyword evidence="8" id="KW-1185">Reference proteome</keyword>
<dbReference type="CDD" id="cd02522">
    <property type="entry name" value="GT_2_like_a"/>
    <property type="match status" value="1"/>
</dbReference>
<dbReference type="Pfam" id="PF00535">
    <property type="entry name" value="Glycos_transf_2"/>
    <property type="match status" value="1"/>
</dbReference>
<sequence>MLTIVMPVLDEAATVVDALRRLQDLRARGCAVIVVDGGSHDATADLARPLADRVAVAPRGRAVQMNAGAALAQGDALLFLHADTLLPPDADRCIADALAGGADWGRFDVRIDGAHPMLAVVGWSMNLRSRLTAIATGDQAMFVRRDVFTAVGGFPDIPLMEDIALSRTLKRRGRPACLRPRVTTSGRRWQKHGVLPTILLMWRLRLAYFLGADPGELAVRYGYRPARR</sequence>
<dbReference type="NCBIfam" id="TIGR04283">
    <property type="entry name" value="glyco_like_mftF"/>
    <property type="match status" value="1"/>
</dbReference>
<evidence type="ECO:0000256" key="2">
    <source>
        <dbReference type="ARBA" id="ARBA00022475"/>
    </source>
</evidence>
<evidence type="ECO:0000313" key="8">
    <source>
        <dbReference type="Proteomes" id="UP000321638"/>
    </source>
</evidence>
<comment type="caution">
    <text evidence="7">The sequence shown here is derived from an EMBL/GenBank/DDBJ whole genome shotgun (WGS) entry which is preliminary data.</text>
</comment>
<gene>
    <name evidence="7" type="ORF">FHP25_19955</name>
</gene>
<evidence type="ECO:0000256" key="1">
    <source>
        <dbReference type="ARBA" id="ARBA00004236"/>
    </source>
</evidence>
<accession>A0A5C8PJV8</accession>
<keyword evidence="2" id="KW-1003">Cell membrane</keyword>
<evidence type="ECO:0000313" key="7">
    <source>
        <dbReference type="EMBL" id="TXL73686.1"/>
    </source>
</evidence>
<protein>
    <submittedName>
        <fullName evidence="7">Glycosyltransferase</fullName>
    </submittedName>
</protein>
<dbReference type="GO" id="GO:0005886">
    <property type="term" value="C:plasma membrane"/>
    <property type="evidence" value="ECO:0007669"/>
    <property type="project" value="UniProtKB-SubCell"/>
</dbReference>
<evidence type="ECO:0000256" key="3">
    <source>
        <dbReference type="ARBA" id="ARBA00022676"/>
    </source>
</evidence>